<reference evidence="3 4" key="1">
    <citation type="submission" date="2017-09" db="EMBL/GenBank/DDBJ databases">
        <title>Depth-based differentiation of microbial function through sediment-hosted aquifers and enrichment of novel symbionts in the deep terrestrial subsurface.</title>
        <authorList>
            <person name="Probst A.J."/>
            <person name="Ladd B."/>
            <person name="Jarett J.K."/>
            <person name="Geller-Mcgrath D.E."/>
            <person name="Sieber C.M."/>
            <person name="Emerson J.B."/>
            <person name="Anantharaman K."/>
            <person name="Thomas B.C."/>
            <person name="Malmstrom R."/>
            <person name="Stieglmeier M."/>
            <person name="Klingl A."/>
            <person name="Woyke T."/>
            <person name="Ryan C.M."/>
            <person name="Banfield J.F."/>
        </authorList>
    </citation>
    <scope>NUCLEOTIDE SEQUENCE [LARGE SCALE GENOMIC DNA]</scope>
    <source>
        <strain evidence="3">CG11_big_fil_rev_8_21_14_0_20_42_13</strain>
    </source>
</reference>
<dbReference type="GO" id="GO:0004386">
    <property type="term" value="F:helicase activity"/>
    <property type="evidence" value="ECO:0007669"/>
    <property type="project" value="UniProtKB-KW"/>
</dbReference>
<evidence type="ECO:0000259" key="2">
    <source>
        <dbReference type="PROSITE" id="PS51192"/>
    </source>
</evidence>
<keyword evidence="1" id="KW-0378">Hydrolase</keyword>
<organism evidence="3 4">
    <name type="scientific">Candidatus Ghiorseimicrobium undicola</name>
    <dbReference type="NCBI Taxonomy" id="1974746"/>
    <lineage>
        <taxon>Bacteria</taxon>
        <taxon>Pseudomonadati</taxon>
        <taxon>Candidatus Omnitrophota</taxon>
        <taxon>Candidatus Ghiorseimicrobium</taxon>
    </lineage>
</organism>
<dbReference type="Gene3D" id="3.40.50.300">
    <property type="entry name" value="P-loop containing nucleotide triphosphate hydrolases"/>
    <property type="match status" value="1"/>
</dbReference>
<dbReference type="InterPro" id="IPR014001">
    <property type="entry name" value="Helicase_ATP-bd"/>
</dbReference>
<sequence length="405" mass="47924">VFLADVVGLGKTYISALLAQQLDGYTLIICPPVLMDYWRDTFRDFGVRGFEVESLGKLDRIIEKGVEKYKNIFIDEAHRFRNETNQTYEKLKQICWGRRVILVSATPLNNTPFDILSQVKLFQKGHNSTIPNTRDLDNFFSKLHRKLKTVDRKNLKVYLKIVKENSLEMRENILKYLMVRRTRSEVLKYFKKDLENRNLKFPTVSEPKKVYYEFDDKLEKVFTKTIELIKTFNYARYMPLTYLKNPDVDEKQEMVAQRNLGRFMKILLVKRLESSFYAFKMTLDRFIGSYEGFIDMLNKGTVYISKKYGDKVFEALDNDDEESIIRLVEQEKVKKYKAEDFDKPFKENLENDLSILLEIKKLWDSVTTDPKIDKFTAILKTDKVLKDNKLIIFTESKETADYLDK</sequence>
<gene>
    <name evidence="3" type="ORF">COV72_08170</name>
</gene>
<evidence type="ECO:0000313" key="4">
    <source>
        <dbReference type="Proteomes" id="UP000229641"/>
    </source>
</evidence>
<evidence type="ECO:0000313" key="3">
    <source>
        <dbReference type="EMBL" id="PIQ88470.1"/>
    </source>
</evidence>
<keyword evidence="3" id="KW-0547">Nucleotide-binding</keyword>
<feature type="domain" description="Helicase ATP-binding" evidence="2">
    <location>
        <begin position="1"/>
        <end position="125"/>
    </location>
</feature>
<dbReference type="Proteomes" id="UP000229641">
    <property type="component" value="Unassembled WGS sequence"/>
</dbReference>
<dbReference type="InterPro" id="IPR027417">
    <property type="entry name" value="P-loop_NTPase"/>
</dbReference>
<evidence type="ECO:0000256" key="1">
    <source>
        <dbReference type="ARBA" id="ARBA00022801"/>
    </source>
</evidence>
<dbReference type="PROSITE" id="PS51192">
    <property type="entry name" value="HELICASE_ATP_BIND_1"/>
    <property type="match status" value="1"/>
</dbReference>
<proteinExistence type="predicted"/>
<dbReference type="GO" id="GO:0016787">
    <property type="term" value="F:hydrolase activity"/>
    <property type="evidence" value="ECO:0007669"/>
    <property type="project" value="UniProtKB-KW"/>
</dbReference>
<feature type="non-terminal residue" evidence="3">
    <location>
        <position position="1"/>
    </location>
</feature>
<dbReference type="EMBL" id="PCWA01000102">
    <property type="protein sequence ID" value="PIQ88470.1"/>
    <property type="molecule type" value="Genomic_DNA"/>
</dbReference>
<dbReference type="AlphaFoldDB" id="A0A2H0LVM8"/>
<name>A0A2H0LVM8_9BACT</name>
<dbReference type="GO" id="GO:0005524">
    <property type="term" value="F:ATP binding"/>
    <property type="evidence" value="ECO:0007669"/>
    <property type="project" value="InterPro"/>
</dbReference>
<dbReference type="Pfam" id="PF00176">
    <property type="entry name" value="SNF2-rel_dom"/>
    <property type="match status" value="1"/>
</dbReference>
<comment type="caution">
    <text evidence="3">The sequence shown here is derived from an EMBL/GenBank/DDBJ whole genome shotgun (WGS) entry which is preliminary data.</text>
</comment>
<keyword evidence="3" id="KW-0067">ATP-binding</keyword>
<dbReference type="InterPro" id="IPR000330">
    <property type="entry name" value="SNF2_N"/>
</dbReference>
<protein>
    <submittedName>
        <fullName evidence="3">Helicase</fullName>
    </submittedName>
</protein>
<dbReference type="PANTHER" id="PTHR45766:SF6">
    <property type="entry name" value="SWI_SNF-RELATED MATRIX-ASSOCIATED ACTIN-DEPENDENT REGULATOR OF CHROMATIN SUBFAMILY A-LIKE PROTEIN 1"/>
    <property type="match status" value="1"/>
</dbReference>
<feature type="non-terminal residue" evidence="3">
    <location>
        <position position="405"/>
    </location>
</feature>
<dbReference type="PANTHER" id="PTHR45766">
    <property type="entry name" value="DNA ANNEALING HELICASE AND ENDONUCLEASE ZRANB3 FAMILY MEMBER"/>
    <property type="match status" value="1"/>
</dbReference>
<accession>A0A2H0LVM8</accession>
<keyword evidence="3" id="KW-0347">Helicase</keyword>
<dbReference type="SUPFAM" id="SSF52540">
    <property type="entry name" value="P-loop containing nucleoside triphosphate hydrolases"/>
    <property type="match status" value="1"/>
</dbReference>